<sequence length="44" mass="5084">MNGKSYKITMKGSLGILALGDVGLIKWRKVRDEKLKDKRNHEKK</sequence>
<evidence type="ECO:0000313" key="2">
    <source>
        <dbReference type="Proteomes" id="UP000356253"/>
    </source>
</evidence>
<dbReference type="EMBL" id="CABVMM010000002">
    <property type="protein sequence ID" value="VVU99475.1"/>
    <property type="molecule type" value="Genomic_DNA"/>
</dbReference>
<gene>
    <name evidence="1" type="ORF">FVB9532_00729</name>
</gene>
<keyword evidence="2" id="KW-1185">Reference proteome</keyword>
<dbReference type="Proteomes" id="UP000356253">
    <property type="component" value="Unassembled WGS sequence"/>
</dbReference>
<comment type="caution">
    <text evidence="1">The sequence shown here is derived from an EMBL/GenBank/DDBJ whole genome shotgun (WGS) entry which is preliminary data.</text>
</comment>
<protein>
    <submittedName>
        <fullName evidence="1">Uncharacterized protein</fullName>
    </submittedName>
</protein>
<organism evidence="1 2">
    <name type="scientific">Mesonia oceanica</name>
    <dbReference type="NCBI Taxonomy" id="2687242"/>
    <lineage>
        <taxon>Bacteria</taxon>
        <taxon>Pseudomonadati</taxon>
        <taxon>Bacteroidota</taxon>
        <taxon>Flavobacteriia</taxon>
        <taxon>Flavobacteriales</taxon>
        <taxon>Flavobacteriaceae</taxon>
        <taxon>Mesonia</taxon>
    </lineage>
</organism>
<accession>A0AC61Y4Q8</accession>
<reference evidence="1" key="1">
    <citation type="submission" date="2019-09" db="EMBL/GenBank/DDBJ databases">
        <authorList>
            <person name="Rodrigo-Torres L."/>
            <person name="Arahal R. D."/>
            <person name="Lucena T."/>
        </authorList>
    </citation>
    <scope>NUCLEOTIDE SEQUENCE</scope>
    <source>
        <strain evidence="1">ISS653</strain>
    </source>
</reference>
<name>A0AC61Y4Q8_9FLAO</name>
<evidence type="ECO:0000313" key="1">
    <source>
        <dbReference type="EMBL" id="VVU99475.1"/>
    </source>
</evidence>
<proteinExistence type="predicted"/>